<sequence>MSVSENKNDSIVARVKENPGPAARWGAVMAFLVLLEFGAIWSAIMSIPWGVPVNGVADILPAAIGGVITGVAGVFADIGNALASVPTLLERGLVPNQGYHVPGEGWQGTFLGLEPAYAWLVRLTLVYAYAAVTLYWAWRGYMTFRRHYRYADWTPGDDMVDRFRSHNWGRFGLVLVAAFLVMALFAPVVSPTTESQNLTNPYGNQIEYYNDDAGEVQTTTVGTANVAAKSKGDRQNFGVWSYDKFDRFHPVGTLTTGKDLFTFMAFGARISLFIGIFASALAGGIALSLALLTSYYKGLVDLAAVLTSDAFSAMPRLLVLIMLVTVLQDHWISDIYSGAFILAFLFGIWGWMGLWRAIRGPSFQIVENEWVTAAKGFGDRPWSIVKKHVAPYVIGYLLIYLSMSLGGYIIGSAGLAYLGLGVTAPTPELGRAIAGGQSFITTDSWHISVFPGVMITLIVLGFNALGDGIRDAIDPQSSSDDSAGEAAAAGGGA</sequence>
<keyword evidence="5 7" id="KW-1133">Transmembrane helix</keyword>
<evidence type="ECO:0000259" key="8">
    <source>
        <dbReference type="PROSITE" id="PS50928"/>
    </source>
</evidence>
<feature type="transmembrane region" description="Helical" evidence="7">
    <location>
        <begin position="171"/>
        <end position="189"/>
    </location>
</feature>
<dbReference type="Proteomes" id="UP000198518">
    <property type="component" value="Unassembled WGS sequence"/>
</dbReference>
<dbReference type="SUPFAM" id="SSF161098">
    <property type="entry name" value="MetI-like"/>
    <property type="match status" value="1"/>
</dbReference>
<comment type="similarity">
    <text evidence="7">Belongs to the binding-protein-dependent transport system permease family.</text>
</comment>
<dbReference type="InterPro" id="IPR050366">
    <property type="entry name" value="BP-dependent_transpt_permease"/>
</dbReference>
<dbReference type="InterPro" id="IPR035906">
    <property type="entry name" value="MetI-like_sf"/>
</dbReference>
<evidence type="ECO:0000256" key="6">
    <source>
        <dbReference type="ARBA" id="ARBA00023136"/>
    </source>
</evidence>
<dbReference type="Pfam" id="PF00528">
    <property type="entry name" value="BPD_transp_1"/>
    <property type="match status" value="1"/>
</dbReference>
<evidence type="ECO:0000256" key="2">
    <source>
        <dbReference type="ARBA" id="ARBA00022448"/>
    </source>
</evidence>
<evidence type="ECO:0000256" key="7">
    <source>
        <dbReference type="RuleBase" id="RU363032"/>
    </source>
</evidence>
<feature type="transmembrane region" description="Helical" evidence="7">
    <location>
        <begin position="270"/>
        <end position="292"/>
    </location>
</feature>
<accession>A0A1I0PRH8</accession>
<dbReference type="Pfam" id="PF12911">
    <property type="entry name" value="OppC_N"/>
    <property type="match status" value="1"/>
</dbReference>
<keyword evidence="3" id="KW-1003">Cell membrane</keyword>
<keyword evidence="4 7" id="KW-0812">Transmembrane</keyword>
<dbReference type="AlphaFoldDB" id="A0A1I0PRH8"/>
<feature type="transmembrane region" description="Helical" evidence="7">
    <location>
        <begin position="116"/>
        <end position="138"/>
    </location>
</feature>
<evidence type="ECO:0000256" key="1">
    <source>
        <dbReference type="ARBA" id="ARBA00004651"/>
    </source>
</evidence>
<feature type="transmembrane region" description="Helical" evidence="7">
    <location>
        <begin position="335"/>
        <end position="355"/>
    </location>
</feature>
<dbReference type="Gene3D" id="1.10.3720.10">
    <property type="entry name" value="MetI-like"/>
    <property type="match status" value="1"/>
</dbReference>
<feature type="transmembrane region" description="Helical" evidence="7">
    <location>
        <begin position="25"/>
        <end position="44"/>
    </location>
</feature>
<reference evidence="9 10" key="1">
    <citation type="submission" date="2016-10" db="EMBL/GenBank/DDBJ databases">
        <authorList>
            <person name="de Groot N.N."/>
        </authorList>
    </citation>
    <scope>NUCLEOTIDE SEQUENCE [LARGE SCALE GENOMIC DNA]</scope>
    <source>
        <strain evidence="9 10">CGMCC 1.5337</strain>
    </source>
</reference>
<feature type="transmembrane region" description="Helical" evidence="7">
    <location>
        <begin position="56"/>
        <end position="76"/>
    </location>
</feature>
<evidence type="ECO:0000313" key="9">
    <source>
        <dbReference type="EMBL" id="SEW16988.1"/>
    </source>
</evidence>
<proteinExistence type="inferred from homology"/>
<dbReference type="CDD" id="cd06261">
    <property type="entry name" value="TM_PBP2"/>
    <property type="match status" value="1"/>
</dbReference>
<name>A0A1I0PRH8_9EURY</name>
<dbReference type="RefSeq" id="WP_177170811.1">
    <property type="nucleotide sequence ID" value="NZ_FOJA01000001.1"/>
</dbReference>
<feature type="domain" description="ABC transmembrane type-1" evidence="8">
    <location>
        <begin position="268"/>
        <end position="466"/>
    </location>
</feature>
<dbReference type="PANTHER" id="PTHR43386:SF1">
    <property type="entry name" value="D,D-DIPEPTIDE TRANSPORT SYSTEM PERMEASE PROTEIN DDPC-RELATED"/>
    <property type="match status" value="1"/>
</dbReference>
<dbReference type="InterPro" id="IPR000515">
    <property type="entry name" value="MetI-like"/>
</dbReference>
<dbReference type="PROSITE" id="PS50928">
    <property type="entry name" value="ABC_TM1"/>
    <property type="match status" value="1"/>
</dbReference>
<gene>
    <name evidence="9" type="ORF">SAMN04487945_1892</name>
</gene>
<feature type="transmembrane region" description="Helical" evidence="7">
    <location>
        <begin position="389"/>
        <end position="410"/>
    </location>
</feature>
<feature type="transmembrane region" description="Helical" evidence="7">
    <location>
        <begin position="299"/>
        <end position="323"/>
    </location>
</feature>
<keyword evidence="6 7" id="KW-0472">Membrane</keyword>
<dbReference type="GO" id="GO:0005886">
    <property type="term" value="C:plasma membrane"/>
    <property type="evidence" value="ECO:0007669"/>
    <property type="project" value="UniProtKB-SubCell"/>
</dbReference>
<keyword evidence="10" id="KW-1185">Reference proteome</keyword>
<evidence type="ECO:0000256" key="4">
    <source>
        <dbReference type="ARBA" id="ARBA00022692"/>
    </source>
</evidence>
<dbReference type="GO" id="GO:0055085">
    <property type="term" value="P:transmembrane transport"/>
    <property type="evidence" value="ECO:0007669"/>
    <property type="project" value="InterPro"/>
</dbReference>
<keyword evidence="2 7" id="KW-0813">Transport</keyword>
<evidence type="ECO:0000256" key="3">
    <source>
        <dbReference type="ARBA" id="ARBA00022475"/>
    </source>
</evidence>
<dbReference type="PANTHER" id="PTHR43386">
    <property type="entry name" value="OLIGOPEPTIDE TRANSPORT SYSTEM PERMEASE PROTEIN APPC"/>
    <property type="match status" value="1"/>
</dbReference>
<feature type="transmembrane region" description="Helical" evidence="7">
    <location>
        <begin position="445"/>
        <end position="465"/>
    </location>
</feature>
<organism evidence="9 10">
    <name type="scientific">Halobacterium jilantaiense</name>
    <dbReference type="NCBI Taxonomy" id="355548"/>
    <lineage>
        <taxon>Archaea</taxon>
        <taxon>Methanobacteriati</taxon>
        <taxon>Methanobacteriota</taxon>
        <taxon>Stenosarchaea group</taxon>
        <taxon>Halobacteria</taxon>
        <taxon>Halobacteriales</taxon>
        <taxon>Halobacteriaceae</taxon>
        <taxon>Halobacterium</taxon>
    </lineage>
</organism>
<evidence type="ECO:0000256" key="5">
    <source>
        <dbReference type="ARBA" id="ARBA00022989"/>
    </source>
</evidence>
<evidence type="ECO:0000313" key="10">
    <source>
        <dbReference type="Proteomes" id="UP000198518"/>
    </source>
</evidence>
<dbReference type="OrthoDB" id="312811at2157"/>
<comment type="subcellular location">
    <subcellularLocation>
        <location evidence="1 7">Cell membrane</location>
        <topology evidence="1 7">Multi-pass membrane protein</topology>
    </subcellularLocation>
</comment>
<dbReference type="InterPro" id="IPR025966">
    <property type="entry name" value="OppC_N"/>
</dbReference>
<protein>
    <submittedName>
        <fullName evidence="9">Peptide/nickel transport system permease protein</fullName>
    </submittedName>
</protein>
<dbReference type="EMBL" id="FOJA01000001">
    <property type="protein sequence ID" value="SEW16988.1"/>
    <property type="molecule type" value="Genomic_DNA"/>
</dbReference>
<dbReference type="STRING" id="355548.SAMN04487945_1892"/>